<dbReference type="SUPFAM" id="SSF56731">
    <property type="entry name" value="DNA primase core"/>
    <property type="match status" value="1"/>
</dbReference>
<organism evidence="1">
    <name type="scientific">Clostridium botulinum B str. Osaka05</name>
    <dbReference type="NCBI Taxonomy" id="1407017"/>
    <lineage>
        <taxon>Bacteria</taxon>
        <taxon>Bacillati</taxon>
        <taxon>Bacillota</taxon>
        <taxon>Clostridia</taxon>
        <taxon>Eubacteriales</taxon>
        <taxon>Clostridiaceae</taxon>
        <taxon>Clostridium</taxon>
    </lineage>
</organism>
<dbReference type="HOGENOM" id="CLU_069085_0_0_9"/>
<dbReference type="GO" id="GO:0005737">
    <property type="term" value="C:cytoplasm"/>
    <property type="evidence" value="ECO:0007669"/>
    <property type="project" value="TreeGrafter"/>
</dbReference>
<dbReference type="Pfam" id="PF13155">
    <property type="entry name" value="Toprim_2"/>
    <property type="match status" value="1"/>
</dbReference>
<dbReference type="Gene3D" id="3.40.1360.10">
    <property type="match status" value="1"/>
</dbReference>
<gene>
    <name evidence="1" type="ORF">CBO05P1_043</name>
</gene>
<dbReference type="PANTHER" id="PTHR30313">
    <property type="entry name" value="DNA PRIMASE"/>
    <property type="match status" value="1"/>
</dbReference>
<evidence type="ECO:0008006" key="2">
    <source>
        <dbReference type="Google" id="ProtNLM"/>
    </source>
</evidence>
<name>A0A060N4R0_CLOBO</name>
<evidence type="ECO:0000313" key="1">
    <source>
        <dbReference type="EMBL" id="BAO04762.1"/>
    </source>
</evidence>
<accession>A0A060N4R0</accession>
<reference evidence="1" key="1">
    <citation type="submission" date="2013-10" db="EMBL/GenBank/DDBJ databases">
        <title>Draft genome sequence of Clostridium botulinum type B strain Osaka05.</title>
        <authorList>
            <person name="Sakaguchi Y."/>
            <person name="Hosomi K."/>
            <person name="Uchiyama J."/>
            <person name="Ogura Y."/>
            <person name="Sakaguchi M."/>
            <person name="Kohda T."/>
            <person name="Mukamoto M."/>
            <person name="Misawa N."/>
            <person name="Matsuzaki S."/>
            <person name="Hayashi T."/>
            <person name="Kozaki S."/>
        </authorList>
    </citation>
    <scope>NUCLEOTIDE SEQUENCE</scope>
    <source>
        <strain evidence="1">Osaka05</strain>
    </source>
</reference>
<dbReference type="InterPro" id="IPR050219">
    <property type="entry name" value="DnaG_primase"/>
</dbReference>
<sequence>MSAKNDLKLIKQRIYKENKIGYLLEQLGCNYIKTEQNGLLITAGLPDGFNSKNKRTVQVKNNESLTSYIRSFDIKGDIYNIVAFVKDYQLPQDIGYVKNIICDLLGYEKNNNYVVEEKKDWLSFLHKIKKNRYKDIEIECKENILPEITLEQYINQPVYEWYLEGLNLKTQKEFEVGLDFTYGEEKIIFPMRNEKGDLVSVKARIFKKYERYYEGKKYFYLYPYDRRIHLYNHYKAKKYAREKGFLYVYEGAKTVMFSWQYGIKNCVSTEGNEVTERQIKQLCNLSNKIVFIFDKDIDLDFYKEKILKEYKHLLLNKVCYCVIDRDNLLGEKEYINNETDEVLINKSSPTDKGKERFLSLIEENNWIRLEV</sequence>
<dbReference type="EMBL" id="BA000058">
    <property type="protein sequence ID" value="BAO04762.1"/>
    <property type="molecule type" value="Genomic_DNA"/>
</dbReference>
<dbReference type="AlphaFoldDB" id="A0A060N4R0"/>
<proteinExistence type="predicted"/>
<dbReference type="RefSeq" id="WP_030031804.1">
    <property type="nucleotide sequence ID" value="NZ_BA000058.1"/>
</dbReference>
<dbReference type="PANTHER" id="PTHR30313:SF2">
    <property type="entry name" value="DNA PRIMASE"/>
    <property type="match status" value="1"/>
</dbReference>
<dbReference type="GO" id="GO:0006269">
    <property type="term" value="P:DNA replication, synthesis of primer"/>
    <property type="evidence" value="ECO:0007669"/>
    <property type="project" value="TreeGrafter"/>
</dbReference>
<dbReference type="Proteomes" id="UP000054164">
    <property type="component" value="Unassembled WGS sequence"/>
</dbReference>
<protein>
    <recommendedName>
        <fullName evidence="2">DNA primase</fullName>
    </recommendedName>
</protein>